<protein>
    <submittedName>
        <fullName evidence="3">Alpha/beta hydrolase</fullName>
    </submittedName>
</protein>
<dbReference type="PRINTS" id="PR00111">
    <property type="entry name" value="ABHYDROLASE"/>
</dbReference>
<gene>
    <name evidence="3" type="ORF">GCM10009838_32250</name>
</gene>
<reference evidence="3 4" key="1">
    <citation type="journal article" date="2019" name="Int. J. Syst. Evol. Microbiol.">
        <title>The Global Catalogue of Microorganisms (GCM) 10K type strain sequencing project: providing services to taxonomists for standard genome sequencing and annotation.</title>
        <authorList>
            <consortium name="The Broad Institute Genomics Platform"/>
            <consortium name="The Broad Institute Genome Sequencing Center for Infectious Disease"/>
            <person name="Wu L."/>
            <person name="Ma J."/>
        </authorList>
    </citation>
    <scope>NUCLEOTIDE SEQUENCE [LARGE SCALE GENOMIC DNA]</scope>
    <source>
        <strain evidence="3 4">JCM 16013</strain>
    </source>
</reference>
<keyword evidence="4" id="KW-1185">Reference proteome</keyword>
<evidence type="ECO:0000259" key="2">
    <source>
        <dbReference type="Pfam" id="PF00561"/>
    </source>
</evidence>
<evidence type="ECO:0000313" key="3">
    <source>
        <dbReference type="EMBL" id="GAA1970650.1"/>
    </source>
</evidence>
<dbReference type="InterPro" id="IPR050266">
    <property type="entry name" value="AB_hydrolase_sf"/>
</dbReference>
<dbReference type="PRINTS" id="PR00412">
    <property type="entry name" value="EPOXHYDRLASE"/>
</dbReference>
<dbReference type="PANTHER" id="PTHR43798">
    <property type="entry name" value="MONOACYLGLYCEROL LIPASE"/>
    <property type="match status" value="1"/>
</dbReference>
<evidence type="ECO:0000256" key="1">
    <source>
        <dbReference type="ARBA" id="ARBA00022801"/>
    </source>
</evidence>
<dbReference type="InterPro" id="IPR000073">
    <property type="entry name" value="AB_hydrolase_1"/>
</dbReference>
<sequence length="269" mass="28521">MSTLHRVPLEDGHLTYRDEGNGPLVVLLHGGLLDHRMWTPQLATLPARYRVVAPDARGHGDSTNAAAPFRHTDDVAALLRHLDAGPAVLVGVSMGAGTATDTALEHPELVRAVVVSGAGTSEPEFTDGWTHENLAAFWAALLGGDLPGALKLWNNFTIGPDRSATDLDPAIPALIAEMTAKTLMKHTADEPDWSRHPEDTWARAAKLALPVLAVIGGADSPDHRANAERLADGVPGGRKAVVADAAHYPNLEHPAVFDTLVSEFVDGLD</sequence>
<name>A0ABN2RKD8_9ACTN</name>
<dbReference type="Gene3D" id="3.40.50.1820">
    <property type="entry name" value="alpha/beta hydrolase"/>
    <property type="match status" value="1"/>
</dbReference>
<dbReference type="EMBL" id="BAAAQM010000016">
    <property type="protein sequence ID" value="GAA1970650.1"/>
    <property type="molecule type" value="Genomic_DNA"/>
</dbReference>
<keyword evidence="1 3" id="KW-0378">Hydrolase</keyword>
<dbReference type="Pfam" id="PF00561">
    <property type="entry name" value="Abhydrolase_1"/>
    <property type="match status" value="1"/>
</dbReference>
<dbReference type="GO" id="GO:0016787">
    <property type="term" value="F:hydrolase activity"/>
    <property type="evidence" value="ECO:0007669"/>
    <property type="project" value="UniProtKB-KW"/>
</dbReference>
<accession>A0ABN2RKD8</accession>
<dbReference type="RefSeq" id="WP_344657830.1">
    <property type="nucleotide sequence ID" value="NZ_BAAAQM010000016.1"/>
</dbReference>
<dbReference type="Proteomes" id="UP001499854">
    <property type="component" value="Unassembled WGS sequence"/>
</dbReference>
<dbReference type="InterPro" id="IPR000639">
    <property type="entry name" value="Epox_hydrolase-like"/>
</dbReference>
<proteinExistence type="predicted"/>
<dbReference type="SUPFAM" id="SSF53474">
    <property type="entry name" value="alpha/beta-Hydrolases"/>
    <property type="match status" value="1"/>
</dbReference>
<organism evidence="3 4">
    <name type="scientific">Catenulispora subtropica</name>
    <dbReference type="NCBI Taxonomy" id="450798"/>
    <lineage>
        <taxon>Bacteria</taxon>
        <taxon>Bacillati</taxon>
        <taxon>Actinomycetota</taxon>
        <taxon>Actinomycetes</taxon>
        <taxon>Catenulisporales</taxon>
        <taxon>Catenulisporaceae</taxon>
        <taxon>Catenulispora</taxon>
    </lineage>
</organism>
<evidence type="ECO:0000313" key="4">
    <source>
        <dbReference type="Proteomes" id="UP001499854"/>
    </source>
</evidence>
<feature type="domain" description="AB hydrolase-1" evidence="2">
    <location>
        <begin position="23"/>
        <end position="254"/>
    </location>
</feature>
<comment type="caution">
    <text evidence="3">The sequence shown here is derived from an EMBL/GenBank/DDBJ whole genome shotgun (WGS) entry which is preliminary data.</text>
</comment>
<dbReference type="InterPro" id="IPR029058">
    <property type="entry name" value="AB_hydrolase_fold"/>
</dbReference>
<dbReference type="PANTHER" id="PTHR43798:SF31">
    <property type="entry name" value="AB HYDROLASE SUPERFAMILY PROTEIN YCLE"/>
    <property type="match status" value="1"/>
</dbReference>